<dbReference type="EMBL" id="OX465082">
    <property type="protein sequence ID" value="CAI9290109.1"/>
    <property type="molecule type" value="Genomic_DNA"/>
</dbReference>
<keyword evidence="3" id="KW-1185">Reference proteome</keyword>
<name>A0AA36EBG0_LACSI</name>
<dbReference type="Proteomes" id="UP001177003">
    <property type="component" value="Chromosome 6"/>
</dbReference>
<evidence type="ECO:0000256" key="1">
    <source>
        <dbReference type="SAM" id="SignalP"/>
    </source>
</evidence>
<evidence type="ECO:0000313" key="2">
    <source>
        <dbReference type="EMBL" id="CAI9290109.1"/>
    </source>
</evidence>
<evidence type="ECO:0000313" key="3">
    <source>
        <dbReference type="Proteomes" id="UP001177003"/>
    </source>
</evidence>
<organism evidence="2 3">
    <name type="scientific">Lactuca saligna</name>
    <name type="common">Willowleaf lettuce</name>
    <dbReference type="NCBI Taxonomy" id="75948"/>
    <lineage>
        <taxon>Eukaryota</taxon>
        <taxon>Viridiplantae</taxon>
        <taxon>Streptophyta</taxon>
        <taxon>Embryophyta</taxon>
        <taxon>Tracheophyta</taxon>
        <taxon>Spermatophyta</taxon>
        <taxon>Magnoliopsida</taxon>
        <taxon>eudicotyledons</taxon>
        <taxon>Gunneridae</taxon>
        <taxon>Pentapetalae</taxon>
        <taxon>asterids</taxon>
        <taxon>campanulids</taxon>
        <taxon>Asterales</taxon>
        <taxon>Asteraceae</taxon>
        <taxon>Cichorioideae</taxon>
        <taxon>Cichorieae</taxon>
        <taxon>Lactucinae</taxon>
        <taxon>Lactuca</taxon>
    </lineage>
</organism>
<accession>A0AA36EBG0</accession>
<dbReference type="AlphaFoldDB" id="A0AA36EBG0"/>
<feature type="signal peptide" evidence="1">
    <location>
        <begin position="1"/>
        <end position="28"/>
    </location>
</feature>
<reference evidence="2" key="1">
    <citation type="submission" date="2023-04" db="EMBL/GenBank/DDBJ databases">
        <authorList>
            <person name="Vijverberg K."/>
            <person name="Xiong W."/>
            <person name="Schranz E."/>
        </authorList>
    </citation>
    <scope>NUCLEOTIDE SEQUENCE</scope>
</reference>
<feature type="chain" id="PRO_5041340300" evidence="1">
    <location>
        <begin position="29"/>
        <end position="288"/>
    </location>
</feature>
<proteinExistence type="predicted"/>
<sequence length="288" mass="33115">MNDYILAYALSFSFAILMQWFSIASSTAVPHKDIDTITFSTDGIEMHEDVGQEAIYSNSSVTFFEVAYFSHFQIPKTVVDDPIKFPVVGRILDVMLHLVADLNPDLLPYMKILGVDSHVSTTKKAKSKPKWVAIKDSFAEEQPKKRKATDTTLNIEEEEEERVEFVDIDFNSEEEDVEDHAIMSGKQYKILHSKINMIFQFLNGNPVYKYDITNVKNVACERHELTEKVLQSSIESMEFKFKGLHDFIVKEVTKIDGFCTRIKKNVYVLLSTTCNLIEDIYAFNVEYK</sequence>
<gene>
    <name evidence="2" type="ORF">LSALG_LOCUS29320</name>
</gene>
<protein>
    <submittedName>
        <fullName evidence="2">Uncharacterized protein</fullName>
    </submittedName>
</protein>
<keyword evidence="1" id="KW-0732">Signal</keyword>